<evidence type="ECO:0000313" key="4">
    <source>
        <dbReference type="Proteomes" id="UP000002745"/>
    </source>
</evidence>
<dbReference type="Pfam" id="PF13676">
    <property type="entry name" value="TIR_2"/>
    <property type="match status" value="1"/>
</dbReference>
<dbReference type="AlphaFoldDB" id="C6XN50"/>
<dbReference type="RefSeq" id="WP_015826370.1">
    <property type="nucleotide sequence ID" value="NC_012982.1"/>
</dbReference>
<protein>
    <recommendedName>
        <fullName evidence="2">TIR domain-containing protein</fullName>
    </recommendedName>
</protein>
<dbReference type="STRING" id="582402.Hbal_0518"/>
<dbReference type="SUPFAM" id="SSF52200">
    <property type="entry name" value="Toll/Interleukin receptor TIR domain"/>
    <property type="match status" value="1"/>
</dbReference>
<organism evidence="3 4">
    <name type="scientific">Hirschia baltica (strain ATCC 49814 / DSM 5838 / IFAM 1418)</name>
    <dbReference type="NCBI Taxonomy" id="582402"/>
    <lineage>
        <taxon>Bacteria</taxon>
        <taxon>Pseudomonadati</taxon>
        <taxon>Pseudomonadota</taxon>
        <taxon>Alphaproteobacteria</taxon>
        <taxon>Hyphomonadales</taxon>
        <taxon>Hyphomonadaceae</taxon>
        <taxon>Hirschia</taxon>
    </lineage>
</organism>
<dbReference type="HOGENOM" id="CLU_469116_0_0_5"/>
<keyword evidence="1" id="KW-1133">Transmembrane helix</keyword>
<gene>
    <name evidence="3" type="ordered locus">Hbal_0518</name>
</gene>
<evidence type="ECO:0000256" key="1">
    <source>
        <dbReference type="SAM" id="Phobius"/>
    </source>
</evidence>
<dbReference type="Proteomes" id="UP000002745">
    <property type="component" value="Chromosome"/>
</dbReference>
<dbReference type="OrthoDB" id="8256315at2"/>
<accession>C6XN50</accession>
<feature type="domain" description="TIR" evidence="2">
    <location>
        <begin position="11"/>
        <end position="130"/>
    </location>
</feature>
<sequence length="581" mass="63332">MIDTPSNALRVYICCAQADLSFANELLTGLTTCGFEVITSFNPASLPAPPKLEIEDRIATSDTVLFILTPDALNDSKATSELEDAYNMGKRLYLIPIKPISSGDAPEAMLQLPYVSFQGDTSFAQNLATLVAKLKTNHSWVQEHTRLSKSAIKWLNHGKAHSLLLFGRELDRAMSWRANKPQTSSHITKLQDAFINASLAAYKNKSEKKQRAGFGKFGLTLIAAGICACAYFGVSWQETKKLNFELSEKLSSTTQLNNQLEAVQTRLYADMRLAPSSNTDGVLTHISGWYPRASSHAGSVARIQFPTEQSSIPHDTQYTGLIIAGELLGEAYRDKNYILTPTFNLADSPLNDGLLASNSPQAPTVNDNANFHFVANRTSERVLLAVVQPSSNESYDIQLPALHGSKQIQAMGTAWQSQLKNGDRPAFSLHQIPDTLPTGARAISISDIDCQKFTRIKSLGRAQAEDLNTQFEPIGIFSLAPTIQQNQDFSIPSNLGYATIEISNLQSETGRSHVIYKRGTITPETGAPVFNLTTGKIIALHIGESSSAENFEGVSLESLLNEVRADLSSPTSNINSICAAF</sequence>
<evidence type="ECO:0000313" key="3">
    <source>
        <dbReference type="EMBL" id="ACT58220.1"/>
    </source>
</evidence>
<dbReference type="EMBL" id="CP001678">
    <property type="protein sequence ID" value="ACT58220.1"/>
    <property type="molecule type" value="Genomic_DNA"/>
</dbReference>
<dbReference type="Gene3D" id="3.40.50.10140">
    <property type="entry name" value="Toll/interleukin-1 receptor homology (TIR) domain"/>
    <property type="match status" value="1"/>
</dbReference>
<dbReference type="InterPro" id="IPR000157">
    <property type="entry name" value="TIR_dom"/>
</dbReference>
<name>C6XN50_HIRBI</name>
<dbReference type="InterPro" id="IPR035897">
    <property type="entry name" value="Toll_tir_struct_dom_sf"/>
</dbReference>
<reference evidence="4" key="1">
    <citation type="journal article" date="2011" name="J. Bacteriol.">
        <title>Genome sequences of eight morphologically diverse alphaproteobacteria.</title>
        <authorList>
            <consortium name="US DOE Joint Genome Institute"/>
            <person name="Brown P.J."/>
            <person name="Kysela D.T."/>
            <person name="Buechlein A."/>
            <person name="Hemmerich C."/>
            <person name="Brun Y.V."/>
        </authorList>
    </citation>
    <scope>NUCLEOTIDE SEQUENCE [LARGE SCALE GENOMIC DNA]</scope>
    <source>
        <strain evidence="4">ATCC 49814 / DSM 5838 / IFAM 1418</strain>
    </source>
</reference>
<keyword evidence="4" id="KW-1185">Reference proteome</keyword>
<feature type="transmembrane region" description="Helical" evidence="1">
    <location>
        <begin position="213"/>
        <end position="234"/>
    </location>
</feature>
<keyword evidence="1" id="KW-0472">Membrane</keyword>
<keyword evidence="1" id="KW-0812">Transmembrane</keyword>
<dbReference type="eggNOG" id="COG2319">
    <property type="taxonomic scope" value="Bacteria"/>
</dbReference>
<dbReference type="GO" id="GO:0007165">
    <property type="term" value="P:signal transduction"/>
    <property type="evidence" value="ECO:0007669"/>
    <property type="project" value="InterPro"/>
</dbReference>
<proteinExistence type="predicted"/>
<evidence type="ECO:0000259" key="2">
    <source>
        <dbReference type="Pfam" id="PF13676"/>
    </source>
</evidence>
<dbReference type="KEGG" id="hba:Hbal_0518"/>